<name>A0A125YA24_BACC3</name>
<dbReference type="Proteomes" id="UP000002210">
    <property type="component" value="Plasmid p03BB102_179"/>
</dbReference>
<organism evidence="1 2">
    <name type="scientific">Bacillus cereus (strain 03BB102)</name>
    <dbReference type="NCBI Taxonomy" id="572264"/>
    <lineage>
        <taxon>Bacteria</taxon>
        <taxon>Bacillati</taxon>
        <taxon>Bacillota</taxon>
        <taxon>Bacilli</taxon>
        <taxon>Bacillales</taxon>
        <taxon>Bacillaceae</taxon>
        <taxon>Bacillus</taxon>
        <taxon>Bacillus cereus group</taxon>
    </lineage>
</organism>
<dbReference type="EMBL" id="CP001406">
    <property type="protein sequence ID" value="ACO25764.1"/>
    <property type="molecule type" value="Genomic_DNA"/>
</dbReference>
<dbReference type="RefSeq" id="WP_001168893.1">
    <property type="nucleotide sequence ID" value="NC_012473.1"/>
</dbReference>
<sequence>MQKFIVAASMLLLFVGCLFFVTDMVIGDTTHTDNKSSLERGGEIALAKSVKVGTLRAEEEIAIDPEKAKQEFEKAYNGNADFKDPASKRNFTVHDVREKPAMIAVEGDAEAASYFKQFDEKKETIKSKARSIIIYDANGKEKQLGGNVK</sequence>
<dbReference type="PROSITE" id="PS51257">
    <property type="entry name" value="PROKAR_LIPOPROTEIN"/>
    <property type="match status" value="1"/>
</dbReference>
<keyword evidence="1" id="KW-0614">Plasmid</keyword>
<dbReference type="KEGG" id="bcx:BCA_A0058"/>
<geneLocation type="plasmid" evidence="1 2">
    <name>p03BB102_179</name>
</geneLocation>
<protein>
    <submittedName>
        <fullName evidence="1">Putative lipoprotein</fullName>
    </submittedName>
</protein>
<proteinExistence type="predicted"/>
<evidence type="ECO:0000313" key="1">
    <source>
        <dbReference type="EMBL" id="ACO25764.1"/>
    </source>
</evidence>
<gene>
    <name evidence="1" type="ordered locus">BCA_A0058</name>
</gene>
<dbReference type="PATRIC" id="fig|572264.18.peg.5580"/>
<evidence type="ECO:0000313" key="2">
    <source>
        <dbReference type="Proteomes" id="UP000002210"/>
    </source>
</evidence>
<accession>A0A125YA24</accession>
<reference evidence="1 2" key="1">
    <citation type="submission" date="2009-02" db="EMBL/GenBank/DDBJ databases">
        <title>Genome sequence of Bacillus cereus 03BB102.</title>
        <authorList>
            <person name="Dodson R.J."/>
            <person name="Jackson P."/>
            <person name="Munk A.C."/>
            <person name="Brettin T."/>
            <person name="Bruce D."/>
            <person name="Detter C."/>
            <person name="Tapia R."/>
            <person name="Han C."/>
            <person name="Sutton G."/>
            <person name="Sims D."/>
        </authorList>
    </citation>
    <scope>NUCLEOTIDE SEQUENCE [LARGE SCALE GENOMIC DNA]</scope>
    <source>
        <strain evidence="1 2">03BB102</strain>
        <plasmid evidence="2">Plasmid p03BB102_179</plasmid>
    </source>
</reference>
<keyword evidence="1" id="KW-0449">Lipoprotein</keyword>
<dbReference type="AlphaFoldDB" id="A0A125YA24"/>